<keyword evidence="2" id="KW-0806">Transcription termination</keyword>
<evidence type="ECO:0000313" key="5">
    <source>
        <dbReference type="EMBL" id="GAV73256.1"/>
    </source>
</evidence>
<proteinExistence type="inferred from homology"/>
<feature type="compositionally biased region" description="Low complexity" evidence="4">
    <location>
        <begin position="8"/>
        <end position="17"/>
    </location>
</feature>
<dbReference type="OrthoDB" id="637682at2759"/>
<dbReference type="Proteomes" id="UP000187406">
    <property type="component" value="Unassembled WGS sequence"/>
</dbReference>
<dbReference type="GO" id="GO:0006353">
    <property type="term" value="P:DNA-templated transcription termination"/>
    <property type="evidence" value="ECO:0007669"/>
    <property type="project" value="UniProtKB-KW"/>
</dbReference>
<protein>
    <submittedName>
        <fullName evidence="5">mTERF domain-containing protein</fullName>
    </submittedName>
</protein>
<keyword evidence="3" id="KW-0809">Transit peptide</keyword>
<gene>
    <name evidence="5" type="ORF">CFOL_v3_16742</name>
</gene>
<dbReference type="Gene3D" id="1.25.70.10">
    <property type="entry name" value="Transcription termination factor 3, mitochondrial"/>
    <property type="match status" value="2"/>
</dbReference>
<comment type="similarity">
    <text evidence="1">Belongs to the mTERF family.</text>
</comment>
<dbReference type="InterPro" id="IPR038538">
    <property type="entry name" value="MTERF_sf"/>
</dbReference>
<dbReference type="InParanoid" id="A0A1Q3BZ18"/>
<accession>A0A1Q3BZ18</accession>
<keyword evidence="2" id="KW-0804">Transcription</keyword>
<dbReference type="Pfam" id="PF02536">
    <property type="entry name" value="mTERF"/>
    <property type="match status" value="2"/>
</dbReference>
<dbReference type="AlphaFoldDB" id="A0A1Q3BZ18"/>
<dbReference type="GO" id="GO:0003676">
    <property type="term" value="F:nucleic acid binding"/>
    <property type="evidence" value="ECO:0007669"/>
    <property type="project" value="InterPro"/>
</dbReference>
<dbReference type="PANTHER" id="PTHR13068">
    <property type="entry name" value="CGI-12 PROTEIN-RELATED"/>
    <property type="match status" value="1"/>
</dbReference>
<dbReference type="SMART" id="SM00733">
    <property type="entry name" value="Mterf"/>
    <property type="match status" value="7"/>
</dbReference>
<name>A0A1Q3BZ18_CEPFO</name>
<dbReference type="EMBL" id="BDDD01001092">
    <property type="protein sequence ID" value="GAV73256.1"/>
    <property type="molecule type" value="Genomic_DNA"/>
</dbReference>
<feature type="region of interest" description="Disordered" evidence="4">
    <location>
        <begin position="1"/>
        <end position="24"/>
    </location>
</feature>
<sequence length="508" mass="57060">MVAAQTHSFPSSSTSTPFPSPRTPASLTPFANPYTHDCSSLINFTKSSISFRSFKKHVLIQCSGPNSPSELGNPFSEANSQTPCKLFSFFQEIGLGDKETESLVAKVPALRSTSLVSLRDRIHSLQSVGIQGIALYRLVTKRASVLTCEEVDPLMSFVRDELEGKIEAVQLERLLSATEPRFLVGFDQKVRLLLHLGIPGEKIAHVLNNVNLTKVICLRSVEYIEGTFTFLDPFSGIDLILRRPVILNYDLETQLIPRVTFLKELSGGDEDATGTVLRKLPAILSYSLEHVKGHVHLLRSFAGLSDEQIFKILLVFPNVISASRERKLLPRINFLKECGLDSSDVFKFLIKAPLFLGLSFEDNLVHKLGFLVKIGYRYRTKEFAVAVGAVTRTSCQNMQRVIELFMSYGLSSGDIHAMSKKHPQILQYNHTSLEEKMEYLIGEMGREVGELLAFPAFLGYRLDDRIKHRYEEKKKTLGEGMSLNKLLSVSTERFSSRKTKKRSCVNYL</sequence>
<dbReference type="InterPro" id="IPR003690">
    <property type="entry name" value="MTERF"/>
</dbReference>
<evidence type="ECO:0000256" key="4">
    <source>
        <dbReference type="SAM" id="MobiDB-lite"/>
    </source>
</evidence>
<comment type="caution">
    <text evidence="5">The sequence shown here is derived from an EMBL/GenBank/DDBJ whole genome shotgun (WGS) entry which is preliminary data.</text>
</comment>
<evidence type="ECO:0000256" key="2">
    <source>
        <dbReference type="ARBA" id="ARBA00022472"/>
    </source>
</evidence>
<organism evidence="5 6">
    <name type="scientific">Cephalotus follicularis</name>
    <name type="common">Albany pitcher plant</name>
    <dbReference type="NCBI Taxonomy" id="3775"/>
    <lineage>
        <taxon>Eukaryota</taxon>
        <taxon>Viridiplantae</taxon>
        <taxon>Streptophyta</taxon>
        <taxon>Embryophyta</taxon>
        <taxon>Tracheophyta</taxon>
        <taxon>Spermatophyta</taxon>
        <taxon>Magnoliopsida</taxon>
        <taxon>eudicotyledons</taxon>
        <taxon>Gunneridae</taxon>
        <taxon>Pentapetalae</taxon>
        <taxon>rosids</taxon>
        <taxon>fabids</taxon>
        <taxon>Oxalidales</taxon>
        <taxon>Cephalotaceae</taxon>
        <taxon>Cephalotus</taxon>
    </lineage>
</organism>
<evidence type="ECO:0000256" key="3">
    <source>
        <dbReference type="ARBA" id="ARBA00022946"/>
    </source>
</evidence>
<evidence type="ECO:0000256" key="1">
    <source>
        <dbReference type="ARBA" id="ARBA00007692"/>
    </source>
</evidence>
<dbReference type="STRING" id="3775.A0A1Q3BZ18"/>
<keyword evidence="6" id="KW-1185">Reference proteome</keyword>
<keyword evidence="2" id="KW-0805">Transcription regulation</keyword>
<dbReference type="FunCoup" id="A0A1Q3BZ18">
    <property type="interactions" value="791"/>
</dbReference>
<reference evidence="6" key="1">
    <citation type="submission" date="2016-04" db="EMBL/GenBank/DDBJ databases">
        <title>Cephalotus genome sequencing.</title>
        <authorList>
            <person name="Fukushima K."/>
            <person name="Hasebe M."/>
            <person name="Fang X."/>
        </authorList>
    </citation>
    <scope>NUCLEOTIDE SEQUENCE [LARGE SCALE GENOMIC DNA]</scope>
    <source>
        <strain evidence="6">cv. St1</strain>
    </source>
</reference>
<evidence type="ECO:0000313" key="6">
    <source>
        <dbReference type="Proteomes" id="UP000187406"/>
    </source>
</evidence>
<dbReference type="PANTHER" id="PTHR13068:SF135">
    <property type="entry name" value="TRANSCRIPTION TERMINATION FACTOR MTERF8, CHLOROPLASTIC"/>
    <property type="match status" value="1"/>
</dbReference>